<accession>A0ABQ7PBE3</accession>
<keyword evidence="3" id="KW-1185">Reference proteome</keyword>
<reference evidence="2 3" key="1">
    <citation type="journal article" date="2020" name="bioRxiv">
        <title>Whole genome comparisons of ergot fungi reveals the divergence and evolution of species within the genus Claviceps are the result of varying mechanisms driving genome evolution and host range expansion.</title>
        <authorList>
            <person name="Wyka S.A."/>
            <person name="Mondo S.J."/>
            <person name="Liu M."/>
            <person name="Dettman J."/>
            <person name="Nalam V."/>
            <person name="Broders K.D."/>
        </authorList>
    </citation>
    <scope>NUCLEOTIDE SEQUENCE [LARGE SCALE GENOMIC DNA]</scope>
    <source>
        <strain evidence="2 3">LM583</strain>
    </source>
</reference>
<evidence type="ECO:0000256" key="1">
    <source>
        <dbReference type="SAM" id="MobiDB-lite"/>
    </source>
</evidence>
<proteinExistence type="predicted"/>
<protein>
    <submittedName>
        <fullName evidence="2">Uncharacterized protein</fullName>
    </submittedName>
</protein>
<gene>
    <name evidence="2" type="ORF">E4U57_001201</name>
</gene>
<feature type="compositionally biased region" description="Polar residues" evidence="1">
    <location>
        <begin position="25"/>
        <end position="50"/>
    </location>
</feature>
<dbReference type="Proteomes" id="UP000742024">
    <property type="component" value="Unassembled WGS sequence"/>
</dbReference>
<evidence type="ECO:0000313" key="2">
    <source>
        <dbReference type="EMBL" id="KAG5958684.1"/>
    </source>
</evidence>
<organism evidence="2 3">
    <name type="scientific">Claviceps arundinis</name>
    <dbReference type="NCBI Taxonomy" id="1623583"/>
    <lineage>
        <taxon>Eukaryota</taxon>
        <taxon>Fungi</taxon>
        <taxon>Dikarya</taxon>
        <taxon>Ascomycota</taxon>
        <taxon>Pezizomycotina</taxon>
        <taxon>Sordariomycetes</taxon>
        <taxon>Hypocreomycetidae</taxon>
        <taxon>Hypocreales</taxon>
        <taxon>Clavicipitaceae</taxon>
        <taxon>Claviceps</taxon>
    </lineage>
</organism>
<dbReference type="EMBL" id="SRPR01000140">
    <property type="protein sequence ID" value="KAG5958684.1"/>
    <property type="molecule type" value="Genomic_DNA"/>
</dbReference>
<name>A0ABQ7PBE3_9HYPO</name>
<sequence length="105" mass="11124">MSNRSLTSAESDNPVVTKYDHQQDSLHNISEGDGNSISPASSDKTTSSVPQGCEALQKLTRKYESASRVDRAVGHILMQDLCTGGPSNGIISRPAAITALQPRLG</sequence>
<feature type="compositionally biased region" description="Polar residues" evidence="1">
    <location>
        <begin position="1"/>
        <end position="11"/>
    </location>
</feature>
<feature type="region of interest" description="Disordered" evidence="1">
    <location>
        <begin position="1"/>
        <end position="51"/>
    </location>
</feature>
<comment type="caution">
    <text evidence="2">The sequence shown here is derived from an EMBL/GenBank/DDBJ whole genome shotgun (WGS) entry which is preliminary data.</text>
</comment>
<evidence type="ECO:0000313" key="3">
    <source>
        <dbReference type="Proteomes" id="UP000742024"/>
    </source>
</evidence>